<proteinExistence type="predicted"/>
<keyword evidence="3" id="KW-1185">Reference proteome</keyword>
<keyword evidence="1" id="KW-0472">Membrane</keyword>
<reference evidence="2" key="1">
    <citation type="submission" date="2023-05" db="EMBL/GenBank/DDBJ databases">
        <authorList>
            <person name="Huff M."/>
        </authorList>
    </citation>
    <scope>NUCLEOTIDE SEQUENCE</scope>
</reference>
<dbReference type="PANTHER" id="PTHR45950">
    <property type="entry name" value="HOMEOBOX-LEUCINE ZIPPER PROTEIN ATHB-14"/>
    <property type="match status" value="1"/>
</dbReference>
<keyword evidence="1" id="KW-1133">Transmembrane helix</keyword>
<sequence>MHDEHWCPHHGDPLLGAWSSGMSPCLRDLHGHTAEDGDDDAEVNEIDDGSKVELTKDKVASVHDDIRLRVSSALSIQNSLIMFCLLLISLVLLFCRMNLKYIRQIAQETNGEVVYGLGRQLAILRTVSQRLIREFNDTINGFSDDGWSILNCDDAQDVAVVVNSSKNLSTDTNTVFFVGGILCVKEQLAPGGVSCQSFIFYKNLFQSLGIVFIAEDGDDDAEVNEIDDGSKVDLTEDKVASVHDDIRLRVSSALSIQYSLIMFCLLLILLLLLFCRMNL</sequence>
<dbReference type="PANTHER" id="PTHR45950:SF10">
    <property type="entry name" value="HOMEOBOX-LEUCINE ZIPPER PROTEIN REVOLUTA"/>
    <property type="match status" value="1"/>
</dbReference>
<feature type="transmembrane region" description="Helical" evidence="1">
    <location>
        <begin position="256"/>
        <end position="274"/>
    </location>
</feature>
<organism evidence="2 3">
    <name type="scientific">Fraxinus pennsylvanica</name>
    <dbReference type="NCBI Taxonomy" id="56036"/>
    <lineage>
        <taxon>Eukaryota</taxon>
        <taxon>Viridiplantae</taxon>
        <taxon>Streptophyta</taxon>
        <taxon>Embryophyta</taxon>
        <taxon>Tracheophyta</taxon>
        <taxon>Spermatophyta</taxon>
        <taxon>Magnoliopsida</taxon>
        <taxon>eudicotyledons</taxon>
        <taxon>Gunneridae</taxon>
        <taxon>Pentapetalae</taxon>
        <taxon>asterids</taxon>
        <taxon>lamiids</taxon>
        <taxon>Lamiales</taxon>
        <taxon>Oleaceae</taxon>
        <taxon>Oleeae</taxon>
        <taxon>Fraxinus</taxon>
    </lineage>
</organism>
<gene>
    <name evidence="2" type="ORF">FPE_LOCUS13277</name>
</gene>
<accession>A0AAD1ZF61</accession>
<feature type="transmembrane region" description="Helical" evidence="1">
    <location>
        <begin position="76"/>
        <end position="95"/>
    </location>
</feature>
<dbReference type="GO" id="GO:0003700">
    <property type="term" value="F:DNA-binding transcription factor activity"/>
    <property type="evidence" value="ECO:0007669"/>
    <property type="project" value="InterPro"/>
</dbReference>
<dbReference type="AlphaFoldDB" id="A0AAD1ZF61"/>
<protein>
    <submittedName>
        <fullName evidence="2">Uncharacterized protein</fullName>
    </submittedName>
</protein>
<evidence type="ECO:0000313" key="3">
    <source>
        <dbReference type="Proteomes" id="UP000834106"/>
    </source>
</evidence>
<name>A0AAD1ZF61_9LAMI</name>
<keyword evidence="1" id="KW-0812">Transmembrane</keyword>
<dbReference type="Proteomes" id="UP000834106">
    <property type="component" value="Chromosome 8"/>
</dbReference>
<dbReference type="InterPro" id="IPR044830">
    <property type="entry name" value="HD-Zip_III"/>
</dbReference>
<evidence type="ECO:0000256" key="1">
    <source>
        <dbReference type="SAM" id="Phobius"/>
    </source>
</evidence>
<evidence type="ECO:0000313" key="2">
    <source>
        <dbReference type="EMBL" id="CAI9765847.1"/>
    </source>
</evidence>
<dbReference type="EMBL" id="OU503043">
    <property type="protein sequence ID" value="CAI9765847.1"/>
    <property type="molecule type" value="Genomic_DNA"/>
</dbReference>